<dbReference type="InterPro" id="IPR042111">
    <property type="entry name" value="Adenylosuccinate_synth_dom3"/>
</dbReference>
<feature type="binding site" evidence="8">
    <location>
        <begin position="352"/>
        <end position="354"/>
    </location>
    <ligand>
        <name>GTP</name>
        <dbReference type="ChEBI" id="CHEBI:37565"/>
    </ligand>
</feature>
<dbReference type="OrthoDB" id="9807553at2"/>
<dbReference type="InterPro" id="IPR033128">
    <property type="entry name" value="Adenylosuccin_syn_Lys_AS"/>
</dbReference>
<dbReference type="Gene3D" id="3.90.170.10">
    <property type="entry name" value="Adenylosuccinate Synthetase, subunit A, domain 3"/>
    <property type="match status" value="1"/>
</dbReference>
<proteinExistence type="inferred from homology"/>
<keyword evidence="7 8" id="KW-0342">GTP-binding</keyword>
<dbReference type="Gene3D" id="3.40.440.10">
    <property type="entry name" value="Adenylosuccinate Synthetase, subunit A, domain 1"/>
    <property type="match status" value="1"/>
</dbReference>
<evidence type="ECO:0000256" key="7">
    <source>
        <dbReference type="ARBA" id="ARBA00023134"/>
    </source>
</evidence>
<evidence type="ECO:0000313" key="11">
    <source>
        <dbReference type="EMBL" id="RDU70726.1"/>
    </source>
</evidence>
<keyword evidence="12" id="KW-1185">Reference proteome</keyword>
<feature type="active site" evidence="9">
    <location>
        <position position="167"/>
    </location>
</feature>
<feature type="binding site" evidence="8">
    <location>
        <position position="170"/>
    </location>
    <ligand>
        <name>IMP</name>
        <dbReference type="ChEBI" id="CHEBI:58053"/>
        <note>ligand shared between dimeric partners</note>
    </ligand>
</feature>
<evidence type="ECO:0000256" key="3">
    <source>
        <dbReference type="ARBA" id="ARBA00022723"/>
    </source>
</evidence>
<evidence type="ECO:0000256" key="8">
    <source>
        <dbReference type="HAMAP-Rule" id="MF_00011"/>
    </source>
</evidence>
<evidence type="ECO:0000256" key="5">
    <source>
        <dbReference type="ARBA" id="ARBA00022755"/>
    </source>
</evidence>
<feature type="active site" description="Proton acceptor" evidence="8">
    <location>
        <position position="12"/>
    </location>
</feature>
<feature type="binding site" description="in other chain" evidence="8">
    <location>
        <position position="324"/>
    </location>
    <ligand>
        <name>IMP</name>
        <dbReference type="ChEBI" id="CHEBI:58053"/>
        <note>ligand shared between dimeric partners</note>
    </ligand>
</feature>
<dbReference type="InterPro" id="IPR018220">
    <property type="entry name" value="Adenylosuccin_syn_GTP-bd"/>
</dbReference>
<evidence type="ECO:0000256" key="1">
    <source>
        <dbReference type="ARBA" id="ARBA00011738"/>
    </source>
</evidence>
<sequence length="441" mass="48849">MADVVLGVQWGDEGKGKIVDSLAKDYDFVVRFQGGHNAGHTLVIDSVKYALHLIPSGIFYPRCKNIIGNGVVIDLQALDSEMRQFENLFCGYLQDKMSHQGSMTESSLQSDAVSPLVGRLFISNRAHVILPYHIALDNLAETRRKQTKGIEAIGTTGKGIGPAYSDKVLRNGIQVGDLFDEDLLRVKLEASLQNIAPFHLSFDRDSLFVTMQEYAKRFAPFVVDTTQILWDAVGSNKKILLEGAQGSMLDIDHGTYPFVTSSNTSIAGALSGTGLNTRDIDSVIGIMKAYCTRVGNGNFPTELHDEVGEFLRKNGAEFGTTTGRLRRCGWLDLVAIKQAVRLNGCTELAIMKLDVLDGLSEVQVCIAYEYQGQKIDYMPYNLQVKPIYKRFAGWNKTASVRNLEELPSNAREYIAFIEEYIGCKIRLVSTSPERNDIIEIG</sequence>
<feature type="binding site" description="in other chain" evidence="8">
    <location>
        <position position="260"/>
    </location>
    <ligand>
        <name>IMP</name>
        <dbReference type="ChEBI" id="CHEBI:58053"/>
        <note>ligand shared between dimeric partners</note>
    </ligand>
</feature>
<dbReference type="FunFam" id="1.10.300.10:FF:000001">
    <property type="entry name" value="Adenylosuccinate synthetase"/>
    <property type="match status" value="1"/>
</dbReference>
<dbReference type="GO" id="GO:0005525">
    <property type="term" value="F:GTP binding"/>
    <property type="evidence" value="ECO:0007669"/>
    <property type="project" value="UniProtKB-UniRule"/>
</dbReference>
<dbReference type="HAMAP" id="MF_00011">
    <property type="entry name" value="Adenylosucc_synth"/>
    <property type="match status" value="1"/>
</dbReference>
<evidence type="ECO:0000256" key="10">
    <source>
        <dbReference type="RuleBase" id="RU000520"/>
    </source>
</evidence>
<feature type="binding site" evidence="8">
    <location>
        <position position="326"/>
    </location>
    <ligand>
        <name>GTP</name>
        <dbReference type="ChEBI" id="CHEBI:37565"/>
    </ligand>
</feature>
<dbReference type="Gene3D" id="1.10.300.10">
    <property type="entry name" value="Adenylosuccinate Synthetase, subunit A, domain 2"/>
    <property type="match status" value="1"/>
</dbReference>
<dbReference type="PROSITE" id="PS00513">
    <property type="entry name" value="ADENYLOSUCCIN_SYN_2"/>
    <property type="match status" value="1"/>
</dbReference>
<organism evidence="11 12">
    <name type="scientific">Helicobacter aurati</name>
    <dbReference type="NCBI Taxonomy" id="137778"/>
    <lineage>
        <taxon>Bacteria</taxon>
        <taxon>Pseudomonadati</taxon>
        <taxon>Campylobacterota</taxon>
        <taxon>Epsilonproteobacteria</taxon>
        <taxon>Campylobacterales</taxon>
        <taxon>Helicobacteraceae</taxon>
        <taxon>Helicobacter</taxon>
    </lineage>
</organism>
<feature type="active site" description="Proton donor" evidence="8">
    <location>
        <position position="40"/>
    </location>
</feature>
<feature type="binding site" description="in other chain" evidence="8">
    <location>
        <begin position="12"/>
        <end position="15"/>
    </location>
    <ligand>
        <name>IMP</name>
        <dbReference type="ChEBI" id="CHEBI:58053"/>
        <note>ligand shared between dimeric partners</note>
    </ligand>
</feature>
<comment type="subunit">
    <text evidence="1 8">Homodimer.</text>
</comment>
<feature type="binding site" evidence="8">
    <location>
        <position position="12"/>
    </location>
    <ligand>
        <name>Mg(2+)</name>
        <dbReference type="ChEBI" id="CHEBI:18420"/>
    </ligand>
</feature>
<evidence type="ECO:0000256" key="4">
    <source>
        <dbReference type="ARBA" id="ARBA00022741"/>
    </source>
</evidence>
<comment type="similarity">
    <text evidence="8 10">Belongs to the adenylosuccinate synthetase family.</text>
</comment>
<feature type="binding site" description="in other chain" evidence="8">
    <location>
        <position position="245"/>
    </location>
    <ligand>
        <name>IMP</name>
        <dbReference type="ChEBI" id="CHEBI:58053"/>
        <note>ligand shared between dimeric partners</note>
    </ligand>
</feature>
<dbReference type="CDD" id="cd03108">
    <property type="entry name" value="AdSS"/>
    <property type="match status" value="1"/>
</dbReference>
<dbReference type="InterPro" id="IPR042110">
    <property type="entry name" value="Adenylosuccinate_synth_dom2"/>
</dbReference>
<dbReference type="GO" id="GO:0000287">
    <property type="term" value="F:magnesium ion binding"/>
    <property type="evidence" value="ECO:0007669"/>
    <property type="project" value="UniProtKB-UniRule"/>
</dbReference>
<dbReference type="Pfam" id="PF00709">
    <property type="entry name" value="Adenylsucc_synt"/>
    <property type="match status" value="1"/>
</dbReference>
<dbReference type="Proteomes" id="UP000256424">
    <property type="component" value="Unassembled WGS sequence"/>
</dbReference>
<dbReference type="EMBL" id="NXLW01000017">
    <property type="protein sequence ID" value="RDU70726.1"/>
    <property type="molecule type" value="Genomic_DNA"/>
</dbReference>
<keyword evidence="4 8" id="KW-0547">Nucleotide-binding</keyword>
<dbReference type="PROSITE" id="PS01266">
    <property type="entry name" value="ADENYLOSUCCIN_SYN_1"/>
    <property type="match status" value="1"/>
</dbReference>
<comment type="function">
    <text evidence="8">Plays an important role in the de novo pathway of purine nucleotide biosynthesis. Catalyzes the first committed step in the biosynthesis of AMP from IMP.</text>
</comment>
<feature type="binding site" evidence="8">
    <location>
        <begin position="11"/>
        <end position="17"/>
    </location>
    <ligand>
        <name>GTP</name>
        <dbReference type="ChEBI" id="CHEBI:37565"/>
    </ligand>
</feature>
<feature type="binding site" evidence="8">
    <location>
        <begin position="320"/>
        <end position="326"/>
    </location>
    <ligand>
        <name>substrate</name>
    </ligand>
</feature>
<gene>
    <name evidence="8" type="primary">purA</name>
    <name evidence="11" type="ORF">CQA66_07760</name>
</gene>
<dbReference type="SMART" id="SM00788">
    <property type="entry name" value="Adenylsucc_synt"/>
    <property type="match status" value="1"/>
</dbReference>
<name>A0A3D8J0I5_9HELI</name>
<reference evidence="11 12" key="1">
    <citation type="submission" date="2018-04" db="EMBL/GenBank/DDBJ databases">
        <title>Novel Campyloabacter and Helicobacter Species and Strains.</title>
        <authorList>
            <person name="Mannion A.J."/>
            <person name="Shen Z."/>
            <person name="Fox J.G."/>
        </authorList>
    </citation>
    <scope>NUCLEOTIDE SEQUENCE [LARGE SCALE GENOMIC DNA]</scope>
    <source>
        <strain evidence="11 12">MIT 97-5075</strain>
    </source>
</reference>
<dbReference type="InterPro" id="IPR027417">
    <property type="entry name" value="P-loop_NTPase"/>
</dbReference>
<comment type="cofactor">
    <cofactor evidence="8">
        <name>Mg(2+)</name>
        <dbReference type="ChEBI" id="CHEBI:18420"/>
    </cofactor>
    <text evidence="8">Binds 1 Mg(2+) ion per subunit.</text>
</comment>
<dbReference type="PANTHER" id="PTHR11846">
    <property type="entry name" value="ADENYLOSUCCINATE SYNTHETASE"/>
    <property type="match status" value="1"/>
</dbReference>
<dbReference type="GO" id="GO:0044208">
    <property type="term" value="P:'de novo' AMP biosynthetic process"/>
    <property type="evidence" value="ECO:0007669"/>
    <property type="project" value="UniProtKB-UniRule"/>
</dbReference>
<dbReference type="NCBIfam" id="TIGR00184">
    <property type="entry name" value="purA"/>
    <property type="match status" value="1"/>
</dbReference>
<keyword evidence="3 8" id="KW-0479">Metal-binding</keyword>
<feature type="binding site" description="in other chain" evidence="8">
    <location>
        <position position="156"/>
    </location>
    <ligand>
        <name>IMP</name>
        <dbReference type="ChEBI" id="CHEBI:58053"/>
        <note>ligand shared between dimeric partners</note>
    </ligand>
</feature>
<accession>A0A3D8J0I5</accession>
<evidence type="ECO:0000313" key="12">
    <source>
        <dbReference type="Proteomes" id="UP000256424"/>
    </source>
</evidence>
<dbReference type="AlphaFoldDB" id="A0A3D8J0I5"/>
<feature type="binding site" evidence="8">
    <location>
        <position position="39"/>
    </location>
    <ligand>
        <name>Mg(2+)</name>
        <dbReference type="ChEBI" id="CHEBI:18420"/>
    </ligand>
</feature>
<comment type="subcellular location">
    <subcellularLocation>
        <location evidence="8">Cytoplasm</location>
    </subcellularLocation>
</comment>
<dbReference type="SUPFAM" id="SSF52540">
    <property type="entry name" value="P-loop containing nucleoside triphosphate hydrolases"/>
    <property type="match status" value="1"/>
</dbReference>
<comment type="catalytic activity">
    <reaction evidence="8 10">
        <text>IMP + L-aspartate + GTP = N(6)-(1,2-dicarboxyethyl)-AMP + GDP + phosphate + 2 H(+)</text>
        <dbReference type="Rhea" id="RHEA:15753"/>
        <dbReference type="ChEBI" id="CHEBI:15378"/>
        <dbReference type="ChEBI" id="CHEBI:29991"/>
        <dbReference type="ChEBI" id="CHEBI:37565"/>
        <dbReference type="ChEBI" id="CHEBI:43474"/>
        <dbReference type="ChEBI" id="CHEBI:57567"/>
        <dbReference type="ChEBI" id="CHEBI:58053"/>
        <dbReference type="ChEBI" id="CHEBI:58189"/>
        <dbReference type="EC" id="6.3.4.4"/>
    </reaction>
</comment>
<feature type="binding site" description="in other chain" evidence="8">
    <location>
        <begin position="37"/>
        <end position="40"/>
    </location>
    <ligand>
        <name>IMP</name>
        <dbReference type="ChEBI" id="CHEBI:58053"/>
        <note>ligand shared between dimeric partners</note>
    </ligand>
</feature>
<dbReference type="GO" id="GO:0046040">
    <property type="term" value="P:IMP metabolic process"/>
    <property type="evidence" value="ECO:0007669"/>
    <property type="project" value="TreeGrafter"/>
</dbReference>
<keyword evidence="5 8" id="KW-0658">Purine biosynthesis</keyword>
<dbReference type="PANTHER" id="PTHR11846:SF0">
    <property type="entry name" value="ADENYLOSUCCINATE SYNTHETASE"/>
    <property type="match status" value="1"/>
</dbReference>
<evidence type="ECO:0000256" key="2">
    <source>
        <dbReference type="ARBA" id="ARBA00022598"/>
    </source>
</evidence>
<dbReference type="GO" id="GO:0005737">
    <property type="term" value="C:cytoplasm"/>
    <property type="evidence" value="ECO:0007669"/>
    <property type="project" value="UniProtKB-SubCell"/>
</dbReference>
<feature type="binding site" evidence="8">
    <location>
        <begin position="429"/>
        <end position="431"/>
    </location>
    <ligand>
        <name>GTP</name>
        <dbReference type="ChEBI" id="CHEBI:37565"/>
    </ligand>
</feature>
<evidence type="ECO:0000256" key="6">
    <source>
        <dbReference type="ARBA" id="ARBA00022842"/>
    </source>
</evidence>
<comment type="caution">
    <text evidence="11">The sequence shown here is derived from an EMBL/GenBank/DDBJ whole genome shotgun (WGS) entry which is preliminary data.</text>
</comment>
<keyword evidence="8" id="KW-0963">Cytoplasm</keyword>
<keyword evidence="2 8" id="KW-0436">Ligase</keyword>
<dbReference type="InterPro" id="IPR001114">
    <property type="entry name" value="Adenylosuccinate_synthetase"/>
</dbReference>
<keyword evidence="6 8" id="KW-0460">Magnesium</keyword>
<comment type="pathway">
    <text evidence="8 10">Purine metabolism; AMP biosynthesis via de novo pathway; AMP from IMP: step 1/2.</text>
</comment>
<feature type="binding site" evidence="8">
    <location>
        <begin position="39"/>
        <end position="41"/>
    </location>
    <ligand>
        <name>GTP</name>
        <dbReference type="ChEBI" id="CHEBI:37565"/>
    </ligand>
</feature>
<evidence type="ECO:0000256" key="9">
    <source>
        <dbReference type="PROSITE-ProRule" id="PRU10134"/>
    </source>
</evidence>
<dbReference type="RefSeq" id="WP_104762280.1">
    <property type="nucleotide sequence ID" value="NZ_FZPM01000003.1"/>
</dbReference>
<dbReference type="NCBIfam" id="NF002223">
    <property type="entry name" value="PRK01117.1"/>
    <property type="match status" value="1"/>
</dbReference>
<dbReference type="InterPro" id="IPR042109">
    <property type="entry name" value="Adenylosuccinate_synth_dom1"/>
</dbReference>
<dbReference type="UniPathway" id="UPA00075">
    <property type="reaction ID" value="UER00335"/>
</dbReference>
<dbReference type="GO" id="GO:0004019">
    <property type="term" value="F:adenylosuccinate synthase activity"/>
    <property type="evidence" value="ECO:0007669"/>
    <property type="project" value="UniProtKB-UniRule"/>
</dbReference>
<protein>
    <recommendedName>
        <fullName evidence="8 10">Adenylosuccinate synthetase</fullName>
        <shortName evidence="8">AMPSase</shortName>
        <shortName evidence="8">AdSS</shortName>
        <ecNumber evidence="8 10">6.3.4.4</ecNumber>
    </recommendedName>
    <alternativeName>
        <fullName evidence="8">IMP--aspartate ligase</fullName>
    </alternativeName>
</protein>
<dbReference type="EC" id="6.3.4.4" evidence="8 10"/>
<dbReference type="FunFam" id="3.90.170.10:FF:000001">
    <property type="entry name" value="Adenylosuccinate synthetase"/>
    <property type="match status" value="1"/>
</dbReference>